<keyword evidence="1 4" id="KW-0812">Transmembrane</keyword>
<feature type="domain" description="FecR N-terminal" evidence="3">
    <location>
        <begin position="11"/>
        <end position="51"/>
    </location>
</feature>
<dbReference type="InterPro" id="IPR006860">
    <property type="entry name" value="FecR"/>
</dbReference>
<evidence type="ECO:0000313" key="4">
    <source>
        <dbReference type="EMBL" id="CAP44807.1"/>
    </source>
</evidence>
<dbReference type="eggNOG" id="COG3712">
    <property type="taxonomic scope" value="Bacteria"/>
</dbReference>
<keyword evidence="1" id="KW-1133">Transmembrane helix</keyword>
<dbReference type="PIRSF" id="PIRSF018266">
    <property type="entry name" value="FecR"/>
    <property type="match status" value="1"/>
</dbReference>
<dbReference type="PANTHER" id="PTHR30273:SF2">
    <property type="entry name" value="PROTEIN FECR"/>
    <property type="match status" value="1"/>
</dbReference>
<keyword evidence="5" id="KW-1185">Reference proteome</keyword>
<evidence type="ECO:0000259" key="3">
    <source>
        <dbReference type="Pfam" id="PF16220"/>
    </source>
</evidence>
<evidence type="ECO:0000256" key="1">
    <source>
        <dbReference type="SAM" id="Phobius"/>
    </source>
</evidence>
<evidence type="ECO:0000313" key="5">
    <source>
        <dbReference type="Proteomes" id="UP000001225"/>
    </source>
</evidence>
<proteinExistence type="predicted"/>
<sequence length="331" mass="35988">MSQPSHAVMEHAAQWYALLISGEASAADQARWQAWLAAHPHHRQAWQYVESVSQRVLAPLQDTPDPRQMAAKVYAVHERARMRRRVLAGIGTIAGAAALGWAARPDSPMAGAIAAWTADYRTGAGDIRQFTLADGSQVWLNTASALDADMRGGLRRLTLAAGEILVSTARGDARPFVVDTAQGRMRALGTRFTVRREQGHTFLAVFDGAVEIRTARAGAVQVIPAGWQTRFAAGTIEASVPADLAREAWSRGELVAWNLSLADVVDELGRYHPAHISLAPNVAQRRVFGTFPLRDMDGALAMLSQAAALRVRRPWPWWISITDGAAQPPSR</sequence>
<name>A9IDD5_BORPD</name>
<dbReference type="InterPro" id="IPR012373">
    <property type="entry name" value="Ferrdict_sens_TM"/>
</dbReference>
<reference evidence="4 5" key="1">
    <citation type="journal article" date="2008" name="BMC Genomics">
        <title>The missing link: Bordetella petrii is endowed with both the metabolic versatility of environmental bacteria and virulence traits of pathogenic Bordetellae.</title>
        <authorList>
            <person name="Gross R."/>
            <person name="Guzman C.A."/>
            <person name="Sebaihia M."/>
            <person name="Martins Dos Santos V.A."/>
            <person name="Pieper D.H."/>
            <person name="Koebnik R."/>
            <person name="Lechner M."/>
            <person name="Bartels D."/>
            <person name="Buhrmester J."/>
            <person name="Choudhuri J.V."/>
            <person name="Ebensen T."/>
            <person name="Gaigalat L."/>
            <person name="Herrmann S."/>
            <person name="Khachane A.N."/>
            <person name="Larisch C."/>
            <person name="Link S."/>
            <person name="Linke B."/>
            <person name="Meyer F."/>
            <person name="Mormann S."/>
            <person name="Nakunst D."/>
            <person name="Rueckert C."/>
            <person name="Schneiker-Bekel S."/>
            <person name="Schulze K."/>
            <person name="Vorhoelter F.J."/>
            <person name="Yevsa T."/>
            <person name="Engle J.T."/>
            <person name="Goldman W.E."/>
            <person name="Puehler A."/>
            <person name="Goebel U.B."/>
            <person name="Goesmann A."/>
            <person name="Bloecker H."/>
            <person name="Kaiser O."/>
            <person name="Martinez-Arias R."/>
        </authorList>
    </citation>
    <scope>NUCLEOTIDE SEQUENCE [LARGE SCALE GENOMIC DNA]</scope>
    <source>
        <strain evidence="5">ATCC BAA-461 / DSM 12804 / CCUG 43448 / CIP 107267 / Se-1111R</strain>
    </source>
</reference>
<feature type="transmembrane region" description="Helical" evidence="1">
    <location>
        <begin position="86"/>
        <end position="103"/>
    </location>
</feature>
<dbReference type="GO" id="GO:0016989">
    <property type="term" value="F:sigma factor antagonist activity"/>
    <property type="evidence" value="ECO:0007669"/>
    <property type="project" value="TreeGrafter"/>
</dbReference>
<feature type="domain" description="FecR protein" evidence="2">
    <location>
        <begin position="119"/>
        <end position="211"/>
    </location>
</feature>
<dbReference type="Proteomes" id="UP000001225">
    <property type="component" value="Chromosome"/>
</dbReference>
<dbReference type="Gene3D" id="2.60.120.1440">
    <property type="match status" value="1"/>
</dbReference>
<evidence type="ECO:0000259" key="2">
    <source>
        <dbReference type="Pfam" id="PF04773"/>
    </source>
</evidence>
<accession>A9IDD5</accession>
<organism evidence="4 5">
    <name type="scientific">Bordetella petrii (strain ATCC BAA-461 / DSM 12804 / CCUG 43448 / CIP 107267 / Se-1111R)</name>
    <dbReference type="NCBI Taxonomy" id="340100"/>
    <lineage>
        <taxon>Bacteria</taxon>
        <taxon>Pseudomonadati</taxon>
        <taxon>Pseudomonadota</taxon>
        <taxon>Betaproteobacteria</taxon>
        <taxon>Burkholderiales</taxon>
        <taxon>Alcaligenaceae</taxon>
        <taxon>Bordetella</taxon>
    </lineage>
</organism>
<gene>
    <name evidence="4" type="primary">fecR2</name>
    <name evidence="4" type="ordered locus">Bpet4456</name>
</gene>
<dbReference type="Pfam" id="PF04773">
    <property type="entry name" value="FecR"/>
    <property type="match status" value="1"/>
</dbReference>
<dbReference type="KEGG" id="bpt:Bpet4456"/>
<dbReference type="AlphaFoldDB" id="A9IDD5"/>
<dbReference type="PANTHER" id="PTHR30273">
    <property type="entry name" value="PERIPLASMIC SIGNAL SENSOR AND SIGMA FACTOR ACTIVATOR FECR-RELATED"/>
    <property type="match status" value="1"/>
</dbReference>
<dbReference type="Pfam" id="PF16220">
    <property type="entry name" value="DUF4880"/>
    <property type="match status" value="1"/>
</dbReference>
<keyword evidence="1" id="KW-0472">Membrane</keyword>
<protein>
    <submittedName>
        <fullName evidence="4">Transmembrane sensor</fullName>
    </submittedName>
</protein>
<dbReference type="STRING" id="94624.Bpet4456"/>
<dbReference type="EMBL" id="AM902716">
    <property type="protein sequence ID" value="CAP44807.1"/>
    <property type="molecule type" value="Genomic_DNA"/>
</dbReference>
<dbReference type="InterPro" id="IPR032623">
    <property type="entry name" value="FecR_N"/>
</dbReference>